<dbReference type="InParanoid" id="J5JUZ7"/>
<reference evidence="1 2" key="1">
    <citation type="journal article" date="2012" name="Sci. Rep.">
        <title>Genomic perspectives on the evolution of fungal entomopathogenicity in Beauveria bassiana.</title>
        <authorList>
            <person name="Xiao G."/>
            <person name="Ying S.H."/>
            <person name="Zheng P."/>
            <person name="Wang Z.L."/>
            <person name="Zhang S."/>
            <person name="Xie X.Q."/>
            <person name="Shang Y."/>
            <person name="St Leger R.J."/>
            <person name="Zhao G.P."/>
            <person name="Wang C."/>
            <person name="Feng M.G."/>
        </authorList>
    </citation>
    <scope>NUCLEOTIDE SEQUENCE [LARGE SCALE GENOMIC DNA]</scope>
    <source>
        <strain evidence="1 2">ARSEF 2860</strain>
    </source>
</reference>
<dbReference type="AlphaFoldDB" id="J5JUZ7"/>
<gene>
    <name evidence="1" type="ORF">BBA_02570</name>
</gene>
<dbReference type="RefSeq" id="XP_008595889.1">
    <property type="nucleotide sequence ID" value="XM_008597667.1"/>
</dbReference>
<evidence type="ECO:0000313" key="2">
    <source>
        <dbReference type="Proteomes" id="UP000002762"/>
    </source>
</evidence>
<keyword evidence="2" id="KW-1185">Reference proteome</keyword>
<evidence type="ECO:0008006" key="3">
    <source>
        <dbReference type="Google" id="ProtNLM"/>
    </source>
</evidence>
<protein>
    <recommendedName>
        <fullName evidence="3">F-box domain-containing protein</fullName>
    </recommendedName>
</protein>
<name>J5JUZ7_BEAB2</name>
<dbReference type="Proteomes" id="UP000002762">
    <property type="component" value="Unassembled WGS sequence"/>
</dbReference>
<dbReference type="EMBL" id="JH725154">
    <property type="protein sequence ID" value="EJP68568.1"/>
    <property type="molecule type" value="Genomic_DNA"/>
</dbReference>
<dbReference type="HOGENOM" id="CLU_658866_0_0_1"/>
<sequence length="417" mass="48244">MARTARQRQPWNSSAKHLRAPVDALPFIDSNHHDNIHKVLLLEASRSLLSSRALFVSQMKSQRKQSRARAKVRCKRRRDARKNCDAAPKEAKAIMKKCPFLQQSMFVRMLHSHAIWEVASHLTLVDQLWLSRTCKDLNEIMRYALRRNARHSFNEDVLEALAVLASEQIDKWACGQCRKLHLVNYQDTPHPSASWTSHVYKPDLFSVPDHSSYSVGHHHVQLTLKYSRRFLALACRRAYLQDLLKQSRQWISSGDLQTICTMTPRVLKGRYLRKSEWMILSIGRHLTYRMVGTVTLCCHLLHLPGICETSPLSTTMAKVLSEGSAPEIYCYFCATEFTVKLSSYLGKLILLIEAYQDLGGEGSICEKNWKALAWDNRSVTYFAHCVLNKLTNRRSVREMWERKPLPWKPDDGWPPFR</sequence>
<organism evidence="1 2">
    <name type="scientific">Beauveria bassiana (strain ARSEF 2860)</name>
    <name type="common">White muscardine disease fungus</name>
    <name type="synonym">Tritirachium shiotae</name>
    <dbReference type="NCBI Taxonomy" id="655819"/>
    <lineage>
        <taxon>Eukaryota</taxon>
        <taxon>Fungi</taxon>
        <taxon>Dikarya</taxon>
        <taxon>Ascomycota</taxon>
        <taxon>Pezizomycotina</taxon>
        <taxon>Sordariomycetes</taxon>
        <taxon>Hypocreomycetidae</taxon>
        <taxon>Hypocreales</taxon>
        <taxon>Cordycipitaceae</taxon>
        <taxon>Beauveria</taxon>
    </lineage>
</organism>
<evidence type="ECO:0000313" key="1">
    <source>
        <dbReference type="EMBL" id="EJP68568.1"/>
    </source>
</evidence>
<proteinExistence type="predicted"/>
<accession>J5JUZ7</accession>
<dbReference type="OrthoDB" id="4870868at2759"/>
<dbReference type="GeneID" id="19885582"/>
<dbReference type="STRING" id="655819.J5JUZ7"/>